<evidence type="ECO:0000313" key="3">
    <source>
        <dbReference type="Proteomes" id="UP001196413"/>
    </source>
</evidence>
<reference evidence="2" key="1">
    <citation type="submission" date="2021-06" db="EMBL/GenBank/DDBJ databases">
        <title>Parelaphostrongylus tenuis whole genome reference sequence.</title>
        <authorList>
            <person name="Garwood T.J."/>
            <person name="Larsen P.A."/>
            <person name="Fountain-Jones N.M."/>
            <person name="Garbe J.R."/>
            <person name="Macchietto M.G."/>
            <person name="Kania S.A."/>
            <person name="Gerhold R.W."/>
            <person name="Richards J.E."/>
            <person name="Wolf T.M."/>
        </authorList>
    </citation>
    <scope>NUCLEOTIDE SEQUENCE</scope>
    <source>
        <strain evidence="2">MNPRO001-30</strain>
        <tissue evidence="2">Meninges</tissue>
    </source>
</reference>
<accession>A0AAD5LVK1</accession>
<proteinExistence type="predicted"/>
<dbReference type="InterPro" id="IPR002616">
    <property type="entry name" value="tRNA_ribo_trans-like"/>
</dbReference>
<dbReference type="NCBIfam" id="TIGR00449">
    <property type="entry name" value="tgt_general"/>
    <property type="match status" value="1"/>
</dbReference>
<dbReference type="PANTHER" id="PTHR46064:SF1">
    <property type="entry name" value="QUEUINE TRNA-RIBOSYLTRANSFERASE ACCESSORY SUBUNIT 2"/>
    <property type="match status" value="1"/>
</dbReference>
<feature type="domain" description="tRNA-guanine(15) transglycosylase-like" evidence="1">
    <location>
        <begin position="2"/>
        <end position="110"/>
    </location>
</feature>
<gene>
    <name evidence="2" type="ORF">KIN20_002657</name>
</gene>
<dbReference type="InterPro" id="IPR050852">
    <property type="entry name" value="Queuine_tRNA-ribosyltrfase"/>
</dbReference>
<dbReference type="PANTHER" id="PTHR46064">
    <property type="entry name" value="QUEUINE TRNA-RIBOSYLTRANSFERASE ACCESSORY SUBUNIT 2"/>
    <property type="match status" value="1"/>
</dbReference>
<dbReference type="EMBL" id="JAHQIW010000337">
    <property type="protein sequence ID" value="KAJ1347567.1"/>
    <property type="molecule type" value="Genomic_DNA"/>
</dbReference>
<dbReference type="AlphaFoldDB" id="A0AAD5LVK1"/>
<dbReference type="Proteomes" id="UP001196413">
    <property type="component" value="Unassembled WGS sequence"/>
</dbReference>
<evidence type="ECO:0000313" key="2">
    <source>
        <dbReference type="EMBL" id="KAJ1347567.1"/>
    </source>
</evidence>
<evidence type="ECO:0000259" key="1">
    <source>
        <dbReference type="Pfam" id="PF01702"/>
    </source>
</evidence>
<dbReference type="SUPFAM" id="SSF51713">
    <property type="entry name" value="tRNA-guanine transglycosylase"/>
    <property type="match status" value="1"/>
</dbReference>
<organism evidence="2 3">
    <name type="scientific">Parelaphostrongylus tenuis</name>
    <name type="common">Meningeal worm</name>
    <dbReference type="NCBI Taxonomy" id="148309"/>
    <lineage>
        <taxon>Eukaryota</taxon>
        <taxon>Metazoa</taxon>
        <taxon>Ecdysozoa</taxon>
        <taxon>Nematoda</taxon>
        <taxon>Chromadorea</taxon>
        <taxon>Rhabditida</taxon>
        <taxon>Rhabditina</taxon>
        <taxon>Rhabditomorpha</taxon>
        <taxon>Strongyloidea</taxon>
        <taxon>Metastrongylidae</taxon>
        <taxon>Parelaphostrongylus</taxon>
    </lineage>
</organism>
<dbReference type="Pfam" id="PF01702">
    <property type="entry name" value="TGT"/>
    <property type="match status" value="1"/>
</dbReference>
<dbReference type="Gene3D" id="3.20.20.105">
    <property type="entry name" value="Queuine tRNA-ribosyltransferase-like"/>
    <property type="match status" value="1"/>
</dbReference>
<name>A0AAD5LVK1_PARTN</name>
<protein>
    <recommendedName>
        <fullName evidence="1">tRNA-guanine(15) transglycosylase-like domain-containing protein</fullName>
    </recommendedName>
</protein>
<dbReference type="GO" id="GO:0006400">
    <property type="term" value="P:tRNA modification"/>
    <property type="evidence" value="ECO:0007669"/>
    <property type="project" value="InterPro"/>
</dbReference>
<dbReference type="InterPro" id="IPR036511">
    <property type="entry name" value="TGT-like_sf"/>
</dbReference>
<sequence>MVLELSRLGFDLFDSSFAVKMAEEAKALRLADDYTHSSSFDLLDFNDDRYADDFEKLFDSCSCYTCQNYTRMYLRHLTKTKELLGPILLVIHNLTEYQTMFRLIRRSIDDADAI</sequence>
<keyword evidence="3" id="KW-1185">Reference proteome</keyword>
<comment type="caution">
    <text evidence="2">The sequence shown here is derived from an EMBL/GenBank/DDBJ whole genome shotgun (WGS) entry which is preliminary data.</text>
</comment>